<evidence type="ECO:0000256" key="4">
    <source>
        <dbReference type="PROSITE-ProRule" id="PRU00510"/>
    </source>
</evidence>
<dbReference type="InterPro" id="IPR000962">
    <property type="entry name" value="Znf_DskA_TraR"/>
</dbReference>
<dbReference type="RefSeq" id="WP_238745899.1">
    <property type="nucleotide sequence ID" value="NZ_JAKOOW010000009.1"/>
</dbReference>
<feature type="domain" description="Zinc finger DksA/TraR C4-type" evidence="5">
    <location>
        <begin position="38"/>
        <end position="68"/>
    </location>
</feature>
<evidence type="ECO:0000313" key="6">
    <source>
        <dbReference type="EMBL" id="MCG6503503.1"/>
    </source>
</evidence>
<evidence type="ECO:0000256" key="1">
    <source>
        <dbReference type="ARBA" id="ARBA00022723"/>
    </source>
</evidence>
<comment type="caution">
    <text evidence="6">The sequence shown here is derived from an EMBL/GenBank/DDBJ whole genome shotgun (WGS) entry which is preliminary data.</text>
</comment>
<feature type="zinc finger region" description="dksA C4-type" evidence="4">
    <location>
        <begin position="38"/>
        <end position="62"/>
    </location>
</feature>
<keyword evidence="1" id="KW-0479">Metal-binding</keyword>
<evidence type="ECO:0000256" key="3">
    <source>
        <dbReference type="ARBA" id="ARBA00022833"/>
    </source>
</evidence>
<dbReference type="SUPFAM" id="SSF57716">
    <property type="entry name" value="Glucocorticoid receptor-like (DNA-binding domain)"/>
    <property type="match status" value="1"/>
</dbReference>
<dbReference type="Pfam" id="PF01258">
    <property type="entry name" value="zf-dskA_traR"/>
    <property type="match status" value="1"/>
</dbReference>
<evidence type="ECO:0000256" key="2">
    <source>
        <dbReference type="ARBA" id="ARBA00022771"/>
    </source>
</evidence>
<reference evidence="6 7" key="1">
    <citation type="submission" date="2022-02" db="EMBL/GenBank/DDBJ databases">
        <title>Genome sequence data of Kingella unionensis sp. nov. strain CICC 24913 (CCUG 75125).</title>
        <authorList>
            <person name="Xiao M."/>
        </authorList>
    </citation>
    <scope>NUCLEOTIDE SEQUENCE [LARGE SCALE GENOMIC DNA]</scope>
    <source>
        <strain evidence="6 7">CICC 24913</strain>
    </source>
</reference>
<dbReference type="PANTHER" id="PTHR38777:SF1">
    <property type="entry name" value="DNAK SUPPRESSOR PROTEIN"/>
    <property type="match status" value="1"/>
</dbReference>
<keyword evidence="7" id="KW-1185">Reference proteome</keyword>
<dbReference type="InterPro" id="IPR020458">
    <property type="entry name" value="Znf_DskA_TraR_CS"/>
</dbReference>
<dbReference type="Gene3D" id="1.20.120.910">
    <property type="entry name" value="DksA, coiled-coil domain"/>
    <property type="match status" value="1"/>
</dbReference>
<dbReference type="InterPro" id="IPR012783">
    <property type="entry name" value="Znf_C4_TraR"/>
</dbReference>
<dbReference type="PANTHER" id="PTHR38777">
    <property type="entry name" value="FELS-2 PROPHAGE PROTEIN"/>
    <property type="match status" value="1"/>
</dbReference>
<dbReference type="PROSITE" id="PS01102">
    <property type="entry name" value="ZF_DKSA_1"/>
    <property type="match status" value="1"/>
</dbReference>
<keyword evidence="2" id="KW-0863">Zinc-finger</keyword>
<evidence type="ECO:0000313" key="7">
    <source>
        <dbReference type="Proteomes" id="UP001298424"/>
    </source>
</evidence>
<evidence type="ECO:0000259" key="5">
    <source>
        <dbReference type="Pfam" id="PF01258"/>
    </source>
</evidence>
<keyword evidence="3" id="KW-0862">Zinc</keyword>
<gene>
    <name evidence="6" type="ORF">MB824_03205</name>
</gene>
<dbReference type="EMBL" id="JAKOOW010000009">
    <property type="protein sequence ID" value="MCG6503503.1"/>
    <property type="molecule type" value="Genomic_DNA"/>
</dbReference>
<accession>A0ABS9NL22</accession>
<protein>
    <submittedName>
        <fullName evidence="6">TraR/DksA C4-type zinc finger protein</fullName>
    </submittedName>
</protein>
<proteinExistence type="predicted"/>
<sequence>MSRQIDQACEIEELHRRYALEAQAAKSAAASIVSAWFCEECGEAIPEERRLAVPGCRCCTECQEEIERYGKTRIAAR</sequence>
<dbReference type="Proteomes" id="UP001298424">
    <property type="component" value="Unassembled WGS sequence"/>
</dbReference>
<dbReference type="PROSITE" id="PS51128">
    <property type="entry name" value="ZF_DKSA_2"/>
    <property type="match status" value="1"/>
</dbReference>
<dbReference type="NCBIfam" id="TIGR02419">
    <property type="entry name" value="C4_traR_proteo"/>
    <property type="match status" value="1"/>
</dbReference>
<organism evidence="6 7">
    <name type="scientific">Kingella pumchi</name>
    <dbReference type="NCBI Taxonomy" id="2779506"/>
    <lineage>
        <taxon>Bacteria</taxon>
        <taxon>Pseudomonadati</taxon>
        <taxon>Pseudomonadota</taxon>
        <taxon>Betaproteobacteria</taxon>
        <taxon>Neisseriales</taxon>
        <taxon>Neisseriaceae</taxon>
        <taxon>Kingella</taxon>
    </lineage>
</organism>
<name>A0ABS9NL22_9NEIS</name>